<dbReference type="InterPro" id="IPR042160">
    <property type="entry name" value="HD-Zip_IV"/>
</dbReference>
<evidence type="ECO:0000256" key="5">
    <source>
        <dbReference type="PROSITE-ProRule" id="PRU00108"/>
    </source>
</evidence>
<accession>A0A7J6WTB7</accession>
<keyword evidence="2 5" id="KW-0238">DNA-binding</keyword>
<evidence type="ECO:0000256" key="1">
    <source>
        <dbReference type="ARBA" id="ARBA00004123"/>
    </source>
</evidence>
<protein>
    <submittedName>
        <fullName evidence="9">Homeobox-leucine zipper protein roc3</fullName>
    </submittedName>
</protein>
<dbReference type="AlphaFoldDB" id="A0A7J6WTB7"/>
<evidence type="ECO:0000256" key="3">
    <source>
        <dbReference type="ARBA" id="ARBA00023155"/>
    </source>
</evidence>
<evidence type="ECO:0000256" key="4">
    <source>
        <dbReference type="ARBA" id="ARBA00023242"/>
    </source>
</evidence>
<dbReference type="SUPFAM" id="SSF46689">
    <property type="entry name" value="Homeodomain-like"/>
    <property type="match status" value="1"/>
</dbReference>
<dbReference type="EMBL" id="JABWDY010012211">
    <property type="protein sequence ID" value="KAF5199282.1"/>
    <property type="molecule type" value="Genomic_DNA"/>
</dbReference>
<dbReference type="InterPro" id="IPR009057">
    <property type="entry name" value="Homeodomain-like_sf"/>
</dbReference>
<comment type="caution">
    <text evidence="9">The sequence shown here is derived from an EMBL/GenBank/DDBJ whole genome shotgun (WGS) entry which is preliminary data.</text>
</comment>
<dbReference type="SMART" id="SM00389">
    <property type="entry name" value="HOX"/>
    <property type="match status" value="1"/>
</dbReference>
<evidence type="ECO:0000256" key="7">
    <source>
        <dbReference type="SAM" id="MobiDB-lite"/>
    </source>
</evidence>
<evidence type="ECO:0000259" key="8">
    <source>
        <dbReference type="PROSITE" id="PS50071"/>
    </source>
</evidence>
<sequence length="181" mass="20410">FFQDFPHPDEAQRLMISRNVGIAPRQVKFWFQNRRTQVKHLQGRTENETLREENEWLRNQNTTMMDTLRTLMCPLCGPVVATDEQHRLYHENAMLKHERTQLATIIAMSMEEANQELRLGLFIPPPPAGLFVPPPPPADLLIPPPPADSPGTSASGGRVINVSPISEHAPTSSRSSSETRK</sequence>
<evidence type="ECO:0000313" key="9">
    <source>
        <dbReference type="EMBL" id="KAF5199282.1"/>
    </source>
</evidence>
<feature type="DNA-binding region" description="Homeobox" evidence="5">
    <location>
        <begin position="3"/>
        <end position="42"/>
    </location>
</feature>
<feature type="region of interest" description="Disordered" evidence="7">
    <location>
        <begin position="134"/>
        <end position="181"/>
    </location>
</feature>
<dbReference type="PANTHER" id="PTHR45654">
    <property type="entry name" value="HOMEOBOX-LEUCINE ZIPPER PROTEIN MERISTEM L1"/>
    <property type="match status" value="1"/>
</dbReference>
<organism evidence="9 10">
    <name type="scientific">Thalictrum thalictroides</name>
    <name type="common">Rue-anemone</name>
    <name type="synonym">Anemone thalictroides</name>
    <dbReference type="NCBI Taxonomy" id="46969"/>
    <lineage>
        <taxon>Eukaryota</taxon>
        <taxon>Viridiplantae</taxon>
        <taxon>Streptophyta</taxon>
        <taxon>Embryophyta</taxon>
        <taxon>Tracheophyta</taxon>
        <taxon>Spermatophyta</taxon>
        <taxon>Magnoliopsida</taxon>
        <taxon>Ranunculales</taxon>
        <taxon>Ranunculaceae</taxon>
        <taxon>Thalictroideae</taxon>
        <taxon>Thalictrum</taxon>
    </lineage>
</organism>
<dbReference type="Proteomes" id="UP000554482">
    <property type="component" value="Unassembled WGS sequence"/>
</dbReference>
<comment type="subcellular location">
    <subcellularLocation>
        <location evidence="1 5 6">Nucleus</location>
    </subcellularLocation>
</comment>
<dbReference type="InterPro" id="IPR001356">
    <property type="entry name" value="HD"/>
</dbReference>
<name>A0A7J6WTB7_THATH</name>
<evidence type="ECO:0000313" key="10">
    <source>
        <dbReference type="Proteomes" id="UP000554482"/>
    </source>
</evidence>
<keyword evidence="10" id="KW-1185">Reference proteome</keyword>
<reference evidence="9 10" key="1">
    <citation type="submission" date="2020-06" db="EMBL/GenBank/DDBJ databases">
        <title>Transcriptomic and genomic resources for Thalictrum thalictroides and T. hernandezii: Facilitating candidate gene discovery in an emerging model plant lineage.</title>
        <authorList>
            <person name="Arias T."/>
            <person name="Riano-Pachon D.M."/>
            <person name="Di Stilio V.S."/>
        </authorList>
    </citation>
    <scope>NUCLEOTIDE SEQUENCE [LARGE SCALE GENOMIC DNA]</scope>
    <source>
        <strain evidence="10">cv. WT478/WT964</strain>
        <tissue evidence="9">Leaves</tissue>
    </source>
</reference>
<dbReference type="GO" id="GO:0005634">
    <property type="term" value="C:nucleus"/>
    <property type="evidence" value="ECO:0007669"/>
    <property type="project" value="UniProtKB-SubCell"/>
</dbReference>
<dbReference type="PROSITE" id="PS50071">
    <property type="entry name" value="HOMEOBOX_2"/>
    <property type="match status" value="1"/>
</dbReference>
<keyword evidence="4 5" id="KW-0539">Nucleus</keyword>
<feature type="compositionally biased region" description="Pro residues" evidence="7">
    <location>
        <begin position="134"/>
        <end position="148"/>
    </location>
</feature>
<dbReference type="Gene3D" id="1.10.10.60">
    <property type="entry name" value="Homeodomain-like"/>
    <property type="match status" value="1"/>
</dbReference>
<evidence type="ECO:0000256" key="6">
    <source>
        <dbReference type="RuleBase" id="RU000682"/>
    </source>
</evidence>
<keyword evidence="3 5" id="KW-0371">Homeobox</keyword>
<gene>
    <name evidence="9" type="ORF">FRX31_011130</name>
</gene>
<dbReference type="OrthoDB" id="1515643at2759"/>
<proteinExistence type="predicted"/>
<feature type="compositionally biased region" description="Polar residues" evidence="7">
    <location>
        <begin position="169"/>
        <end position="181"/>
    </location>
</feature>
<feature type="domain" description="Homeobox" evidence="8">
    <location>
        <begin position="1"/>
        <end position="41"/>
    </location>
</feature>
<evidence type="ECO:0000256" key="2">
    <source>
        <dbReference type="ARBA" id="ARBA00023125"/>
    </source>
</evidence>
<dbReference type="PANTHER" id="PTHR45654:SF77">
    <property type="entry name" value="HOMEOBOX-LEUCINE ZIPPER PROTEIN MERISTEM L1"/>
    <property type="match status" value="1"/>
</dbReference>
<dbReference type="CDD" id="cd00086">
    <property type="entry name" value="homeodomain"/>
    <property type="match status" value="1"/>
</dbReference>
<dbReference type="PROSITE" id="PS00027">
    <property type="entry name" value="HOMEOBOX_1"/>
    <property type="match status" value="1"/>
</dbReference>
<feature type="non-terminal residue" evidence="9">
    <location>
        <position position="1"/>
    </location>
</feature>
<dbReference type="InterPro" id="IPR017970">
    <property type="entry name" value="Homeobox_CS"/>
</dbReference>
<dbReference type="GO" id="GO:0003677">
    <property type="term" value="F:DNA binding"/>
    <property type="evidence" value="ECO:0007669"/>
    <property type="project" value="UniProtKB-UniRule"/>
</dbReference>
<dbReference type="Pfam" id="PF00046">
    <property type="entry name" value="Homeodomain"/>
    <property type="match status" value="1"/>
</dbReference>
<dbReference type="GO" id="GO:0000981">
    <property type="term" value="F:DNA-binding transcription factor activity, RNA polymerase II-specific"/>
    <property type="evidence" value="ECO:0007669"/>
    <property type="project" value="InterPro"/>
</dbReference>